<dbReference type="Gene3D" id="1.10.287.110">
    <property type="entry name" value="DnaJ domain"/>
    <property type="match status" value="1"/>
</dbReference>
<accession>A0A7Y0H9Y3</accession>
<dbReference type="Pfam" id="PF05099">
    <property type="entry name" value="TerB"/>
    <property type="match status" value="1"/>
</dbReference>
<dbReference type="InterPro" id="IPR050817">
    <property type="entry name" value="DjlA_DnaK_co-chaperone"/>
</dbReference>
<name>A0A7Y0H9Y3_9GAMM</name>
<reference evidence="11" key="1">
    <citation type="submission" date="2020-04" db="EMBL/GenBank/DDBJ databases">
        <title>Genome Sequencing for Pseudoaltermonas arctica.</title>
        <authorList>
            <person name="Elkins N.S."/>
        </authorList>
    </citation>
    <scope>NUCLEOTIDE SEQUENCE [LARGE SCALE GENOMIC DNA]</scope>
    <source>
        <strain evidence="11">NEC-BIFX-2020_0012</strain>
    </source>
</reference>
<dbReference type="SUPFAM" id="SSF46565">
    <property type="entry name" value="Chaperone J-domain"/>
    <property type="match status" value="1"/>
</dbReference>
<dbReference type="AlphaFoldDB" id="A0A7Y0H9Y3"/>
<comment type="function">
    <text evidence="7">Regulatory DnaK co-chaperone. Direct interaction between DnaK and DjlA is needed for the induction of the wcaABCDE operon, involved in the synthesis of a colanic acid polysaccharide capsule, possibly through activation of the RcsB/RcsC phosphotransfer signaling pathway. The colanic acid capsule may help the bacterium survive conditions outside the host.</text>
</comment>
<dbReference type="GO" id="GO:0005886">
    <property type="term" value="C:plasma membrane"/>
    <property type="evidence" value="ECO:0007669"/>
    <property type="project" value="UniProtKB-SubCell"/>
</dbReference>
<dbReference type="InterPro" id="IPR023749">
    <property type="entry name" value="DjlA"/>
</dbReference>
<evidence type="ECO:0000259" key="10">
    <source>
        <dbReference type="PROSITE" id="PS50076"/>
    </source>
</evidence>
<dbReference type="SUPFAM" id="SSF158682">
    <property type="entry name" value="TerB-like"/>
    <property type="match status" value="1"/>
</dbReference>
<sequence length="291" mass="33066">MWGKILGACFGFMFGRIIGLFIGLYLGHMFDKSLKQNFDKVGGFSSLFKGDDDIDQRQALFFTSCFGVMGHIAKSNGRVSETHIRAASLFMDEMGLTGDDRKEAQDAFKAGKDADFSLKETVFDFKERFARRHDLLQLFLEIQIQMAFSDGVLAAQEKELLQEVSKLLGISKTHFAFVLKRYQAEFSFRQQQQRYQQQQQQRQQGQSSSYREGSGHHVPPNSGMSRTQALALLGLNNEASEREVKVAYRKLMAQHHPDKLVSQGLPKHMMELAVKKSQDIQAAYEYLKKAA</sequence>
<evidence type="ECO:0000313" key="12">
    <source>
        <dbReference type="Proteomes" id="UP000570493"/>
    </source>
</evidence>
<dbReference type="NCBIfam" id="NF006948">
    <property type="entry name" value="PRK09430.1"/>
    <property type="match status" value="1"/>
</dbReference>
<evidence type="ECO:0000256" key="9">
    <source>
        <dbReference type="SAM" id="Phobius"/>
    </source>
</evidence>
<dbReference type="CDD" id="cd06257">
    <property type="entry name" value="DnaJ"/>
    <property type="match status" value="1"/>
</dbReference>
<dbReference type="PANTHER" id="PTHR24074">
    <property type="entry name" value="CO-CHAPERONE PROTEIN DJLA"/>
    <property type="match status" value="1"/>
</dbReference>
<comment type="subunit">
    <text evidence="7">Homodimer.</text>
</comment>
<keyword evidence="1 7" id="KW-1003">Cell membrane</keyword>
<dbReference type="EMBL" id="JABBMT010000004">
    <property type="protein sequence ID" value="NMM40056.1"/>
    <property type="molecule type" value="Genomic_DNA"/>
</dbReference>
<keyword evidence="2 7" id="KW-0997">Cell inner membrane</keyword>
<evidence type="ECO:0000256" key="3">
    <source>
        <dbReference type="ARBA" id="ARBA00022692"/>
    </source>
</evidence>
<dbReference type="InterPro" id="IPR036869">
    <property type="entry name" value="J_dom_sf"/>
</dbReference>
<feature type="transmembrane region" description="Helical" evidence="9">
    <location>
        <begin position="6"/>
        <end position="26"/>
    </location>
</feature>
<dbReference type="Gene3D" id="1.10.3680.10">
    <property type="entry name" value="TerB-like"/>
    <property type="match status" value="1"/>
</dbReference>
<organism evidence="11 12">
    <name type="scientific">Pseudoalteromonas arctica</name>
    <dbReference type="NCBI Taxonomy" id="394751"/>
    <lineage>
        <taxon>Bacteria</taxon>
        <taxon>Pseudomonadati</taxon>
        <taxon>Pseudomonadota</taxon>
        <taxon>Gammaproteobacteria</taxon>
        <taxon>Alteromonadales</taxon>
        <taxon>Pseudoalteromonadaceae</taxon>
        <taxon>Pseudoalteromonas</taxon>
    </lineage>
</organism>
<feature type="compositionally biased region" description="Low complexity" evidence="8">
    <location>
        <begin position="193"/>
        <end position="212"/>
    </location>
</feature>
<dbReference type="InterPro" id="IPR001623">
    <property type="entry name" value="DnaJ_domain"/>
</dbReference>
<keyword evidence="3 7" id="KW-0812">Transmembrane</keyword>
<comment type="subcellular location">
    <subcellularLocation>
        <location evidence="7">Cell inner membrane</location>
        <topology evidence="7">Single-pass type III membrane protein</topology>
    </subcellularLocation>
</comment>
<feature type="domain" description="J" evidence="10">
    <location>
        <begin position="228"/>
        <end position="291"/>
    </location>
</feature>
<feature type="topological domain" description="Periplasmic" evidence="7">
    <location>
        <begin position="1"/>
        <end position="4"/>
    </location>
</feature>
<keyword evidence="6 7" id="KW-0143">Chaperone</keyword>
<evidence type="ECO:0000256" key="4">
    <source>
        <dbReference type="ARBA" id="ARBA00022989"/>
    </source>
</evidence>
<protein>
    <recommendedName>
        <fullName evidence="7">Co-chaperone protein DjlA</fullName>
    </recommendedName>
</protein>
<dbReference type="HAMAP" id="MF_01153">
    <property type="entry name" value="DjlA"/>
    <property type="match status" value="1"/>
</dbReference>
<keyword evidence="4 7" id="KW-1133">Transmembrane helix</keyword>
<dbReference type="InterPro" id="IPR029024">
    <property type="entry name" value="TerB-like"/>
</dbReference>
<keyword evidence="12" id="KW-1185">Reference proteome</keyword>
<dbReference type="Proteomes" id="UP000570493">
    <property type="component" value="Unassembled WGS sequence"/>
</dbReference>
<evidence type="ECO:0000256" key="6">
    <source>
        <dbReference type="ARBA" id="ARBA00023186"/>
    </source>
</evidence>
<comment type="caution">
    <text evidence="11">The sequence shown here is derived from an EMBL/GenBank/DDBJ whole genome shotgun (WGS) entry which is preliminary data.</text>
</comment>
<evidence type="ECO:0000256" key="1">
    <source>
        <dbReference type="ARBA" id="ARBA00022475"/>
    </source>
</evidence>
<feature type="region of interest" description="Disordered" evidence="8">
    <location>
        <begin position="193"/>
        <end position="223"/>
    </location>
</feature>
<evidence type="ECO:0000256" key="5">
    <source>
        <dbReference type="ARBA" id="ARBA00023136"/>
    </source>
</evidence>
<feature type="topological domain" description="Cytoplasmic" evidence="7">
    <location>
        <begin position="29"/>
        <end position="291"/>
    </location>
</feature>
<dbReference type="PROSITE" id="PS50076">
    <property type="entry name" value="DNAJ_2"/>
    <property type="match status" value="1"/>
</dbReference>
<evidence type="ECO:0000256" key="2">
    <source>
        <dbReference type="ARBA" id="ARBA00022519"/>
    </source>
</evidence>
<evidence type="ECO:0000256" key="8">
    <source>
        <dbReference type="SAM" id="MobiDB-lite"/>
    </source>
</evidence>
<dbReference type="Pfam" id="PF00226">
    <property type="entry name" value="DnaJ"/>
    <property type="match status" value="1"/>
</dbReference>
<dbReference type="InterPro" id="IPR007791">
    <property type="entry name" value="DjlA_N"/>
</dbReference>
<evidence type="ECO:0000313" key="11">
    <source>
        <dbReference type="EMBL" id="NMM40056.1"/>
    </source>
</evidence>
<dbReference type="PRINTS" id="PR00625">
    <property type="entry name" value="JDOMAIN"/>
</dbReference>
<dbReference type="CDD" id="cd07316">
    <property type="entry name" value="terB_like_DjlA"/>
    <property type="match status" value="1"/>
</dbReference>
<keyword evidence="5 7" id="KW-0472">Membrane</keyword>
<dbReference type="GO" id="GO:0051087">
    <property type="term" value="F:protein-folding chaperone binding"/>
    <property type="evidence" value="ECO:0007669"/>
    <property type="project" value="InterPro"/>
</dbReference>
<proteinExistence type="inferred from homology"/>
<evidence type="ECO:0000256" key="7">
    <source>
        <dbReference type="HAMAP-Rule" id="MF_01153"/>
    </source>
</evidence>
<dbReference type="RefSeq" id="WP_169019143.1">
    <property type="nucleotide sequence ID" value="NZ_JABBMT010000004.1"/>
</dbReference>
<dbReference type="SMART" id="SM00271">
    <property type="entry name" value="DnaJ"/>
    <property type="match status" value="1"/>
</dbReference>
<gene>
    <name evidence="7 11" type="primary">djlA</name>
    <name evidence="11" type="ORF">HHO47_04155</name>
</gene>
<comment type="domain">
    <text evidence="7">The transmembrane domain is a dimerization domain.</text>
</comment>